<gene>
    <name evidence="4" type="ORF">S01H4_02228</name>
    <name evidence="5" type="ORF">S03H2_00145</name>
</gene>
<evidence type="ECO:0000259" key="3">
    <source>
        <dbReference type="PROSITE" id="PS51186"/>
    </source>
</evidence>
<evidence type="ECO:0000256" key="2">
    <source>
        <dbReference type="ARBA" id="ARBA00023315"/>
    </source>
</evidence>
<sequence>MKKEDYGELIQLWERARLDYKQCGRDSREHILKELRANPDLFLVAEQDEKIIGSVLATYDGRKGWLNRVAVDPEFQGKGLAKKLCLETENVLRKKGCMIFAMQIHDSNKRSKEMAKGLGYEERKDIIYFRKKDNDDF</sequence>
<accession>X1DWH0</accession>
<reference evidence="5" key="1">
    <citation type="journal article" date="2014" name="Front. Microbiol.">
        <title>High frequency of phylogenetically diverse reductive dehalogenase-homologous genes in deep subseafloor sedimentary metagenomes.</title>
        <authorList>
            <person name="Kawai M."/>
            <person name="Futagami T."/>
            <person name="Toyoda A."/>
            <person name="Takaki Y."/>
            <person name="Nishi S."/>
            <person name="Hori S."/>
            <person name="Arai W."/>
            <person name="Tsubouchi T."/>
            <person name="Morono Y."/>
            <person name="Uchiyama I."/>
            <person name="Ito T."/>
            <person name="Fujiyama A."/>
            <person name="Inagaki F."/>
            <person name="Takami H."/>
        </authorList>
    </citation>
    <scope>NUCLEOTIDE SEQUENCE</scope>
    <source>
        <strain evidence="5">Expedition CK06-06</strain>
    </source>
</reference>
<evidence type="ECO:0000313" key="5">
    <source>
        <dbReference type="EMBL" id="GAH25376.1"/>
    </source>
</evidence>
<dbReference type="GO" id="GO:0016747">
    <property type="term" value="F:acyltransferase activity, transferring groups other than amino-acyl groups"/>
    <property type="evidence" value="ECO:0007669"/>
    <property type="project" value="InterPro"/>
</dbReference>
<dbReference type="AlphaFoldDB" id="X1DWH0"/>
<dbReference type="PROSITE" id="PS51186">
    <property type="entry name" value="GNAT"/>
    <property type="match status" value="1"/>
</dbReference>
<evidence type="ECO:0000313" key="4">
    <source>
        <dbReference type="EMBL" id="GAG72728.1"/>
    </source>
</evidence>
<dbReference type="InterPro" id="IPR000182">
    <property type="entry name" value="GNAT_dom"/>
</dbReference>
<dbReference type="InterPro" id="IPR016181">
    <property type="entry name" value="Acyl_CoA_acyltransferase"/>
</dbReference>
<protein>
    <recommendedName>
        <fullName evidence="3">N-acetyltransferase domain-containing protein</fullName>
    </recommendedName>
</protein>
<keyword evidence="1" id="KW-0808">Transferase</keyword>
<dbReference type="SUPFAM" id="SSF55729">
    <property type="entry name" value="Acyl-CoA N-acyltransferases (Nat)"/>
    <property type="match status" value="1"/>
</dbReference>
<comment type="caution">
    <text evidence="5">The sequence shown here is derived from an EMBL/GenBank/DDBJ whole genome shotgun (WGS) entry which is preliminary data.</text>
</comment>
<organism evidence="5">
    <name type="scientific">marine sediment metagenome</name>
    <dbReference type="NCBI Taxonomy" id="412755"/>
    <lineage>
        <taxon>unclassified sequences</taxon>
        <taxon>metagenomes</taxon>
        <taxon>ecological metagenomes</taxon>
    </lineage>
</organism>
<dbReference type="Gene3D" id="3.40.630.30">
    <property type="match status" value="1"/>
</dbReference>
<dbReference type="Pfam" id="PF00583">
    <property type="entry name" value="Acetyltransf_1"/>
    <property type="match status" value="1"/>
</dbReference>
<dbReference type="CDD" id="cd04301">
    <property type="entry name" value="NAT_SF"/>
    <property type="match status" value="1"/>
</dbReference>
<proteinExistence type="predicted"/>
<keyword evidence="2" id="KW-0012">Acyltransferase</keyword>
<evidence type="ECO:0000256" key="1">
    <source>
        <dbReference type="ARBA" id="ARBA00022679"/>
    </source>
</evidence>
<dbReference type="PANTHER" id="PTHR43072:SF51">
    <property type="entry name" value="ABC SUPERFAMILY TRANSPORT PROTEIN"/>
    <property type="match status" value="1"/>
</dbReference>
<dbReference type="EMBL" id="BARU01000012">
    <property type="protein sequence ID" value="GAH25376.1"/>
    <property type="molecule type" value="Genomic_DNA"/>
</dbReference>
<dbReference type="EMBL" id="BART01000471">
    <property type="protein sequence ID" value="GAG72728.1"/>
    <property type="molecule type" value="Genomic_DNA"/>
</dbReference>
<dbReference type="PANTHER" id="PTHR43072">
    <property type="entry name" value="N-ACETYLTRANSFERASE"/>
    <property type="match status" value="1"/>
</dbReference>
<feature type="domain" description="N-acetyltransferase" evidence="3">
    <location>
        <begin position="1"/>
        <end position="137"/>
    </location>
</feature>
<name>X1DWH0_9ZZZZ</name>